<evidence type="ECO:0000256" key="1">
    <source>
        <dbReference type="SAM" id="Phobius"/>
    </source>
</evidence>
<dbReference type="PROSITE" id="PS51766">
    <property type="entry name" value="DOCKERIN"/>
    <property type="match status" value="1"/>
</dbReference>
<dbReference type="Gene3D" id="1.10.1330.10">
    <property type="entry name" value="Dockerin domain"/>
    <property type="match status" value="1"/>
</dbReference>
<dbReference type="InterPro" id="IPR036439">
    <property type="entry name" value="Dockerin_dom_sf"/>
</dbReference>
<proteinExistence type="predicted"/>
<dbReference type="EMBL" id="SJPR01000002">
    <property type="protein sequence ID" value="TWT97550.1"/>
    <property type="molecule type" value="Genomic_DNA"/>
</dbReference>
<keyword evidence="1" id="KW-0812">Transmembrane</keyword>
<dbReference type="Proteomes" id="UP000317421">
    <property type="component" value="Unassembled WGS sequence"/>
</dbReference>
<dbReference type="Pfam" id="PF00404">
    <property type="entry name" value="Dockerin_1"/>
    <property type="match status" value="1"/>
</dbReference>
<dbReference type="AlphaFoldDB" id="A0A5C6ADN5"/>
<feature type="signal peptide" evidence="2">
    <location>
        <begin position="1"/>
        <end position="21"/>
    </location>
</feature>
<sequence precursor="true">MRYASAPLSLLAAFVVLTSSARSEILAYEGFDYAAGSLSGANGGYGWENAWSVSNDAVVVPGSLAYNDGVNNLPTTGGHVVVGGAAGTATAVRTLVSNLTLSPGDYWMSFVGRRDLPHPDTPNNYARAAAFQTQYLGSSSVEQFSVGKVTTSIAGSVTQTWDLFSIQANPQSITSTGVDQSTQVMALMQVTIVGGDDEANDDTVNLWINPSLDENVPLGTPDAINTGFDDYLFDSLRLFAGGSTADGLYAQVAIDEIRLGTTLKDALTGQILAGDTNGDGAVTAADLTPIRTNYRQSVSFRSEGDLNGDGVVSFADFRQFKDALLGAGASLEGLNLTFLSVPEPNAAVLGGLALGFAAMFRRRRVAAVVAVALLATMTPSTASAAITAVGDSEDGYGVSPAVFTVDPFAAAANANRGIANTRKLRQTFQNPADINVGEIVLSFDVTGGSTVGGSGDTGLAIRIFEVADTLASSWLPLGLPIKEFVLPPGEMPGSNQTLSFTLTDGDIFLLPARSIGAEGYGLEISTPLALSSDGNPGVLYFSNDSMTDSYPAGRYYTEGGSASSSYRDIGLSLIGTDAEVCIPGDVNCDGTVDVDNDLSVIAGNFRQAVSGREFGDLTSNGVVDFDDFDQWKTNYTGSLANVNLAFLSVPEPAALGLVMLATTVVVARRRR</sequence>
<dbReference type="InterPro" id="IPR013424">
    <property type="entry name" value="Ice-binding_C"/>
</dbReference>
<feature type="domain" description="Dockerin" evidence="3">
    <location>
        <begin position="269"/>
        <end position="333"/>
    </location>
</feature>
<evidence type="ECO:0000313" key="5">
    <source>
        <dbReference type="Proteomes" id="UP000317421"/>
    </source>
</evidence>
<accession>A0A5C6ADN5</accession>
<reference evidence="4 5" key="1">
    <citation type="submission" date="2019-02" db="EMBL/GenBank/DDBJ databases">
        <title>Deep-cultivation of Planctomycetes and their phenomic and genomic characterization uncovers novel biology.</title>
        <authorList>
            <person name="Wiegand S."/>
            <person name="Jogler M."/>
            <person name="Boedeker C."/>
            <person name="Pinto D."/>
            <person name="Vollmers J."/>
            <person name="Rivas-Marin E."/>
            <person name="Kohn T."/>
            <person name="Peeters S.H."/>
            <person name="Heuer A."/>
            <person name="Rast P."/>
            <person name="Oberbeckmann S."/>
            <person name="Bunk B."/>
            <person name="Jeske O."/>
            <person name="Meyerdierks A."/>
            <person name="Storesund J.E."/>
            <person name="Kallscheuer N."/>
            <person name="Luecker S."/>
            <person name="Lage O.M."/>
            <person name="Pohl T."/>
            <person name="Merkel B.J."/>
            <person name="Hornburger P."/>
            <person name="Mueller R.-W."/>
            <person name="Bruemmer F."/>
            <person name="Labrenz M."/>
            <person name="Spormann A.M."/>
            <person name="Op Den Camp H."/>
            <person name="Overmann J."/>
            <person name="Amann R."/>
            <person name="Jetten M.S.M."/>
            <person name="Mascher T."/>
            <person name="Medema M.H."/>
            <person name="Devos D.P."/>
            <person name="Kaster A.-K."/>
            <person name="Ovreas L."/>
            <person name="Rohde M."/>
            <person name="Galperin M.Y."/>
            <person name="Jogler C."/>
        </authorList>
    </citation>
    <scope>NUCLEOTIDE SEQUENCE [LARGE SCALE GENOMIC DNA]</scope>
    <source>
        <strain evidence="4 5">Pla108</strain>
    </source>
</reference>
<evidence type="ECO:0000259" key="3">
    <source>
        <dbReference type="PROSITE" id="PS51766"/>
    </source>
</evidence>
<evidence type="ECO:0000313" key="4">
    <source>
        <dbReference type="EMBL" id="TWT97550.1"/>
    </source>
</evidence>
<dbReference type="PROSITE" id="PS00018">
    <property type="entry name" value="EF_HAND_1"/>
    <property type="match status" value="2"/>
</dbReference>
<gene>
    <name evidence="4" type="ORF">Pla108_17020</name>
</gene>
<dbReference type="SUPFAM" id="SSF63446">
    <property type="entry name" value="Type I dockerin domain"/>
    <property type="match status" value="1"/>
</dbReference>
<feature type="chain" id="PRO_5022828581" description="Dockerin domain-containing protein" evidence="2">
    <location>
        <begin position="22"/>
        <end position="671"/>
    </location>
</feature>
<keyword evidence="1" id="KW-0472">Membrane</keyword>
<dbReference type="InterPro" id="IPR018247">
    <property type="entry name" value="EF_Hand_1_Ca_BS"/>
</dbReference>
<dbReference type="Pfam" id="PF07589">
    <property type="entry name" value="PEP-CTERM"/>
    <property type="match status" value="1"/>
</dbReference>
<feature type="transmembrane region" description="Helical" evidence="1">
    <location>
        <begin position="644"/>
        <end position="667"/>
    </location>
</feature>
<dbReference type="GO" id="GO:0004553">
    <property type="term" value="F:hydrolase activity, hydrolyzing O-glycosyl compounds"/>
    <property type="evidence" value="ECO:0007669"/>
    <property type="project" value="InterPro"/>
</dbReference>
<comment type="caution">
    <text evidence="4">The sequence shown here is derived from an EMBL/GenBank/DDBJ whole genome shotgun (WGS) entry which is preliminary data.</text>
</comment>
<keyword evidence="5" id="KW-1185">Reference proteome</keyword>
<dbReference type="InterPro" id="IPR016134">
    <property type="entry name" value="Dockerin_dom"/>
</dbReference>
<organism evidence="4 5">
    <name type="scientific">Botrimarina colliarenosi</name>
    <dbReference type="NCBI Taxonomy" id="2528001"/>
    <lineage>
        <taxon>Bacteria</taxon>
        <taxon>Pseudomonadati</taxon>
        <taxon>Planctomycetota</taxon>
        <taxon>Planctomycetia</taxon>
        <taxon>Pirellulales</taxon>
        <taxon>Lacipirellulaceae</taxon>
        <taxon>Botrimarina</taxon>
    </lineage>
</organism>
<dbReference type="InterPro" id="IPR002105">
    <property type="entry name" value="Dockerin_1_rpt"/>
</dbReference>
<evidence type="ECO:0000256" key="2">
    <source>
        <dbReference type="SAM" id="SignalP"/>
    </source>
</evidence>
<keyword evidence="2" id="KW-0732">Signal</keyword>
<protein>
    <recommendedName>
        <fullName evidence="3">Dockerin domain-containing protein</fullName>
    </recommendedName>
</protein>
<keyword evidence="1" id="KW-1133">Transmembrane helix</keyword>
<dbReference type="GO" id="GO:0000272">
    <property type="term" value="P:polysaccharide catabolic process"/>
    <property type="evidence" value="ECO:0007669"/>
    <property type="project" value="InterPro"/>
</dbReference>
<dbReference type="RefSeq" id="WP_197526387.1">
    <property type="nucleotide sequence ID" value="NZ_SJPR01000002.1"/>
</dbReference>
<dbReference type="NCBIfam" id="TIGR02595">
    <property type="entry name" value="PEP_CTERM"/>
    <property type="match status" value="1"/>
</dbReference>
<name>A0A5C6ADN5_9BACT</name>